<feature type="compositionally biased region" description="Low complexity" evidence="1">
    <location>
        <begin position="224"/>
        <end position="236"/>
    </location>
</feature>
<dbReference type="SUPFAM" id="SSF52540">
    <property type="entry name" value="P-loop containing nucleoside triphosphate hydrolases"/>
    <property type="match status" value="1"/>
</dbReference>
<dbReference type="AlphaFoldDB" id="A0A4R2J3C5"/>
<dbReference type="RefSeq" id="WP_165960931.1">
    <property type="nucleotide sequence ID" value="NZ_SLWS01000013.1"/>
</dbReference>
<dbReference type="Pfam" id="PF17874">
    <property type="entry name" value="TPR_MalT"/>
    <property type="match status" value="1"/>
</dbReference>
<dbReference type="PRINTS" id="PR00364">
    <property type="entry name" value="DISEASERSIST"/>
</dbReference>
<dbReference type="PANTHER" id="PTHR47691">
    <property type="entry name" value="REGULATOR-RELATED"/>
    <property type="match status" value="1"/>
</dbReference>
<comment type="caution">
    <text evidence="4">The sequence shown here is derived from an EMBL/GenBank/DDBJ whole genome shotgun (WGS) entry which is preliminary data.</text>
</comment>
<accession>A0A4R2J3C5</accession>
<dbReference type="Proteomes" id="UP000295680">
    <property type="component" value="Unassembled WGS sequence"/>
</dbReference>
<dbReference type="SMART" id="SM00382">
    <property type="entry name" value="AAA"/>
    <property type="match status" value="1"/>
</dbReference>
<dbReference type="SMART" id="SM01043">
    <property type="entry name" value="BTAD"/>
    <property type="match status" value="1"/>
</dbReference>
<dbReference type="Gene3D" id="1.10.10.10">
    <property type="entry name" value="Winged helix-like DNA-binding domain superfamily/Winged helix DNA-binding domain"/>
    <property type="match status" value="2"/>
</dbReference>
<dbReference type="InterPro" id="IPR003593">
    <property type="entry name" value="AAA+_ATPase"/>
</dbReference>
<dbReference type="InterPro" id="IPR019734">
    <property type="entry name" value="TPR_rpt"/>
</dbReference>
<evidence type="ECO:0000259" key="2">
    <source>
        <dbReference type="SMART" id="SM00382"/>
    </source>
</evidence>
<dbReference type="Gene3D" id="3.40.50.300">
    <property type="entry name" value="P-loop containing nucleotide triphosphate hydrolases"/>
    <property type="match status" value="1"/>
</dbReference>
<dbReference type="PANTHER" id="PTHR47691:SF3">
    <property type="entry name" value="HTH-TYPE TRANSCRIPTIONAL REGULATOR RV0890C-RELATED"/>
    <property type="match status" value="1"/>
</dbReference>
<dbReference type="Gene3D" id="1.25.40.10">
    <property type="entry name" value="Tetratricopeptide repeat domain"/>
    <property type="match status" value="2"/>
</dbReference>
<evidence type="ECO:0000313" key="5">
    <source>
        <dbReference type="Proteomes" id="UP000295680"/>
    </source>
</evidence>
<dbReference type="Pfam" id="PF03704">
    <property type="entry name" value="BTAD"/>
    <property type="match status" value="1"/>
</dbReference>
<evidence type="ECO:0000313" key="4">
    <source>
        <dbReference type="EMBL" id="TCO50879.1"/>
    </source>
</evidence>
<dbReference type="InterPro" id="IPR011990">
    <property type="entry name" value="TPR-like_helical_dom_sf"/>
</dbReference>
<sequence>MFSVLLLRAGQPVGVDELIGWMWPDGTAPENPAGALVTYRKRITAGLSRMADPPRIHLRNRTYLLEVDREEIDFHEFRNCADKARSATRHGDHTSAARILAAAVDVLWRGTPLPDLIGERAANWRQMAESEHLIPAHNALLHSLSALNEHEEVLRRIADLRLEIRTSLAMVKHRLSALHAVHRFEDAVEFFRSQYRRMMSERNPDEGDALRRFHDELSTRSRTPKPVVVSSPKPTVETPHLLPRDIADFTGREDVLRHLDTVTSNADGSPAPTVVVLSGQPGVGKTAVALHWAHMAASRFEGGQLYCDLNGFGEGEPVNQSEVVVEFLTALGFPADRIPSLAGRMAKLRSLLSGARALVVLDNARDSEHVRTLLECLSNCAVILTSRHRLRGLARTGAVGILLPPLTYAEGKSWLAKWLGSRADAEPTAASDLVALCGGIALALKIIVEHTHSRPRVALADFVEEMRSEPLSLGDHRDGPGGSVRAALEQSYRALNSAEQRLFRLFGANAGSDINVAAASALLGQDRAETKWCLDALVDVHLLTQPESRDRYRMHDLLRLYARELVERSDEQFAAEERLACFYLYSANNVDRIVFPQQRGVDLPPLVAQVLPVEFADEDKALKWAVRERANINAVLQRSATRGLHTYVSKLPSVIGEVFVRLGYSDDVAAALRMAIRSAQAVGNAFDEASWHGNLAFVRLGRRDFDSAMEHVFAARVIFERIDDPRGVAITDYYMSRVFVERGETARGIEFGLRALTALQRLENVKDVETIAMFRLAEAYRRAGNLDAAASFCRDALSNADRIGDVHTRGCVLGELGMIHLECGEYTEARGYLTRALEILGNNEAAQVGQIHQAMADIHFALKEYQSAERSARQALTFFRAARRDADQAGALRTIAEAVYRQARHVEAVETWMLALAIADTVGESAVAQRIRRRLAEVEVAVPDIPQERTDSLHERPITGLTR</sequence>
<dbReference type="InterPro" id="IPR005158">
    <property type="entry name" value="BTAD"/>
</dbReference>
<feature type="domain" description="AAA+ ATPase" evidence="2">
    <location>
        <begin position="271"/>
        <end position="405"/>
    </location>
</feature>
<keyword evidence="5" id="KW-1185">Reference proteome</keyword>
<feature type="region of interest" description="Disordered" evidence="1">
    <location>
        <begin position="215"/>
        <end position="236"/>
    </location>
</feature>
<dbReference type="InterPro" id="IPR036388">
    <property type="entry name" value="WH-like_DNA-bd_sf"/>
</dbReference>
<evidence type="ECO:0000259" key="3">
    <source>
        <dbReference type="SMART" id="SM01043"/>
    </source>
</evidence>
<dbReference type="InterPro" id="IPR041617">
    <property type="entry name" value="TPR_MalT"/>
</dbReference>
<organism evidence="4 5">
    <name type="scientific">Actinocrispum wychmicini</name>
    <dbReference type="NCBI Taxonomy" id="1213861"/>
    <lineage>
        <taxon>Bacteria</taxon>
        <taxon>Bacillati</taxon>
        <taxon>Actinomycetota</taxon>
        <taxon>Actinomycetes</taxon>
        <taxon>Pseudonocardiales</taxon>
        <taxon>Pseudonocardiaceae</taxon>
        <taxon>Actinocrispum</taxon>
    </lineage>
</organism>
<feature type="domain" description="Bacterial transcriptional activator" evidence="3">
    <location>
        <begin position="72"/>
        <end position="218"/>
    </location>
</feature>
<protein>
    <submittedName>
        <fullName evidence="4">Putative ATPase</fullName>
    </submittedName>
</protein>
<evidence type="ECO:0000256" key="1">
    <source>
        <dbReference type="SAM" id="MobiDB-lite"/>
    </source>
</evidence>
<name>A0A4R2J3C5_9PSEU</name>
<reference evidence="4 5" key="1">
    <citation type="submission" date="2019-03" db="EMBL/GenBank/DDBJ databases">
        <title>Genomic Encyclopedia of Type Strains, Phase IV (KMG-IV): sequencing the most valuable type-strain genomes for metagenomic binning, comparative biology and taxonomic classification.</title>
        <authorList>
            <person name="Goeker M."/>
        </authorList>
    </citation>
    <scope>NUCLEOTIDE SEQUENCE [LARGE SCALE GENOMIC DNA]</scope>
    <source>
        <strain evidence="4 5">DSM 45934</strain>
    </source>
</reference>
<dbReference type="SMART" id="SM00028">
    <property type="entry name" value="TPR"/>
    <property type="match status" value="5"/>
</dbReference>
<dbReference type="EMBL" id="SLWS01000013">
    <property type="protein sequence ID" value="TCO50879.1"/>
    <property type="molecule type" value="Genomic_DNA"/>
</dbReference>
<gene>
    <name evidence="4" type="ORF">EV192_113260</name>
</gene>
<dbReference type="SUPFAM" id="SSF48452">
    <property type="entry name" value="TPR-like"/>
    <property type="match status" value="3"/>
</dbReference>
<proteinExistence type="predicted"/>
<dbReference type="InterPro" id="IPR027417">
    <property type="entry name" value="P-loop_NTPase"/>
</dbReference>